<dbReference type="InterPro" id="IPR052360">
    <property type="entry name" value="Transcr_Regulatory_Proteins"/>
</dbReference>
<dbReference type="GO" id="GO:0003677">
    <property type="term" value="F:DNA binding"/>
    <property type="evidence" value="ECO:0007669"/>
    <property type="project" value="UniProtKB-KW"/>
</dbReference>
<reference evidence="14" key="1">
    <citation type="submission" date="2023-06" db="EMBL/GenBank/DDBJ databases">
        <title>Genome-scale phylogeny and comparative genomics of the fungal order Sordariales.</title>
        <authorList>
            <consortium name="Lawrence Berkeley National Laboratory"/>
            <person name="Hensen N."/>
            <person name="Bonometti L."/>
            <person name="Westerberg I."/>
            <person name="Brannstrom I.O."/>
            <person name="Guillou S."/>
            <person name="Cros-Aarteil S."/>
            <person name="Calhoun S."/>
            <person name="Haridas S."/>
            <person name="Kuo A."/>
            <person name="Mondo S."/>
            <person name="Pangilinan J."/>
            <person name="Riley R."/>
            <person name="Labutti K."/>
            <person name="Andreopoulos B."/>
            <person name="Lipzen A."/>
            <person name="Chen C."/>
            <person name="Yanf M."/>
            <person name="Daum C."/>
            <person name="Ng V."/>
            <person name="Clum A."/>
            <person name="Steindorff A."/>
            <person name="Ohm R."/>
            <person name="Martin F."/>
            <person name="Silar P."/>
            <person name="Natvig D."/>
            <person name="Lalanne C."/>
            <person name="Gautier V."/>
            <person name="Ament-Velasquez S.L."/>
            <person name="Kruys A."/>
            <person name="Hutchinson M.I."/>
            <person name="Powell A.J."/>
            <person name="Barry K."/>
            <person name="Miller A.N."/>
            <person name="Grigoriev I.V."/>
            <person name="Debuchy R."/>
            <person name="Gladieux P."/>
            <person name="Thoren M.H."/>
            <person name="Johannesson H."/>
        </authorList>
    </citation>
    <scope>NUCLEOTIDE SEQUENCE</scope>
    <source>
        <strain evidence="14">CBS 540.89</strain>
    </source>
</reference>
<dbReference type="Pfam" id="PF11951">
    <property type="entry name" value="Fungal_trans_2"/>
    <property type="match status" value="1"/>
</dbReference>
<dbReference type="PROSITE" id="PS50048">
    <property type="entry name" value="ZN2_CY6_FUNGAL_2"/>
    <property type="match status" value="1"/>
</dbReference>
<sequence length="1117" mass="122676">MSIFFWYFQARKNPSKAPTSIYISGGPGASSFDETNGFPCSFNPDGNSTRVNEHSWNEEVNMLYVDQPVGAGFSYSRVVNGVVDLMDSLAEDGSFFTPGTVGELEGRMNLTVVGATIQSLDPGEGVNTTQQAARVMWWFGQVWFGEFPGYGDTSNKEISLWTVSYGGFYGPAFLAHFHRQSATLPSPDRPKEIPLQLSTLGIQNGCMDVLTMGMSYLDFAVNNTYDIVAYPEEIYTAAKTNLTEFCQPLLVSCREAVADGDPLGYGNNQTVNEACAMAGGVCFGFVQGAFTSYSRLNPFDITLSHPETYPALHWVNYLNQPWVQSALGVPLNFTAGSRVTGGVFFGMTGDPMRHDLSDISYLLENGIKVAMVYGDLDYRCNWFGAEEISLAIGGEELKSAGYAEVKVGNKTGGMVREVEGLSFVRVFDAGHSVYTYQPELVNEVFKRVMSGRDVATGEGQVGGGYKTEGPGDVRGLKVKAIEGRDAGCFLADVGRTCEENQIEALREGRVRVENGMVIEPGREGENKQGGEGGDEKGGEEQKQVKSAGAVRETAAIAVAVMPMGYAFWLHVGVPRPDLRMTPPPKGTRSKRGCITCRIRRVKCDETRPECTRCKKAGRNCDGYAATSSQLSGRELATAVRTLQVIGPAARVLGEAVLTEDSACFDFFRVCTVAMTSSAFPAPFWSRHVLQVAHSEPAVWKAAVAVGALHRRWEARSKIRFRTNPMKTSQESNMTEEFTKQAMQQYWSAISMARTIHDPVVLMVMSVILAAAANMAGEWAASHIHIQSGLKLVAAASQTHDSNNNNQTMSSEISSIAQTLSRLDLLVMTFEDSRAPYAYVDPLTGNLPPSILDMPRVGQLHDLMHASMHLFNIFRYFLSVEGGYLTGYLPASSLPPLQSRITADIATWKTEFNNLLTTLPPSSRHSNTTILSLELYHSVLSLMSSAGISGPSSRWDAHLPSFIHILSLCEKIHTHTPSPLPFFMSLEPGLVMPLFLTITRCRHPLIRRRGLRLLKSLNRQEGMWNSPAACVVAEQKVLAEEEHLPFPLPLYIENLDDMPMEGPEGKGWGGSIPPEERRVTRDELVVDVERGRIELVLFGEVPGRRGVEREVKRVSLGY</sequence>
<dbReference type="Gene3D" id="3.40.50.1820">
    <property type="entry name" value="alpha/beta hydrolase"/>
    <property type="match status" value="1"/>
</dbReference>
<keyword evidence="6" id="KW-0862">Zinc</keyword>
<keyword evidence="15" id="KW-1185">Reference proteome</keyword>
<evidence type="ECO:0000256" key="1">
    <source>
        <dbReference type="ARBA" id="ARBA00009431"/>
    </source>
</evidence>
<dbReference type="GO" id="GO:0000981">
    <property type="term" value="F:DNA-binding transcription factor activity, RNA polymerase II-specific"/>
    <property type="evidence" value="ECO:0007669"/>
    <property type="project" value="InterPro"/>
</dbReference>
<evidence type="ECO:0000256" key="6">
    <source>
        <dbReference type="ARBA" id="ARBA00022833"/>
    </source>
</evidence>
<dbReference type="GO" id="GO:0008270">
    <property type="term" value="F:zinc ion binding"/>
    <property type="evidence" value="ECO:0007669"/>
    <property type="project" value="InterPro"/>
</dbReference>
<evidence type="ECO:0000256" key="3">
    <source>
        <dbReference type="ARBA" id="ARBA00022670"/>
    </source>
</evidence>
<evidence type="ECO:0000259" key="13">
    <source>
        <dbReference type="PROSITE" id="PS50048"/>
    </source>
</evidence>
<dbReference type="PRINTS" id="PR00724">
    <property type="entry name" value="CRBOXYPTASEC"/>
</dbReference>
<keyword evidence="11" id="KW-0539">Nucleus</keyword>
<feature type="domain" description="Zn(2)-C6 fungal-type" evidence="13">
    <location>
        <begin position="592"/>
        <end position="620"/>
    </location>
</feature>
<dbReference type="Gene3D" id="4.10.240.10">
    <property type="entry name" value="Zn(2)-C6 fungal-type DNA-binding domain"/>
    <property type="match status" value="1"/>
</dbReference>
<dbReference type="SUPFAM" id="SSF57701">
    <property type="entry name" value="Zn2/Cys6 DNA-binding domain"/>
    <property type="match status" value="1"/>
</dbReference>
<dbReference type="GO" id="GO:0004185">
    <property type="term" value="F:serine-type carboxypeptidase activity"/>
    <property type="evidence" value="ECO:0007669"/>
    <property type="project" value="InterPro"/>
</dbReference>
<dbReference type="InterPro" id="IPR036864">
    <property type="entry name" value="Zn2-C6_fun-type_DNA-bd_sf"/>
</dbReference>
<dbReference type="AlphaFoldDB" id="A0AA40ASM9"/>
<comment type="similarity">
    <text evidence="1">Belongs to the peptidase S10 family.</text>
</comment>
<keyword evidence="5 14" id="KW-0378">Hydrolase</keyword>
<dbReference type="InterPro" id="IPR021858">
    <property type="entry name" value="Fun_TF"/>
</dbReference>
<feature type="region of interest" description="Disordered" evidence="12">
    <location>
        <begin position="518"/>
        <end position="546"/>
    </location>
</feature>
<evidence type="ECO:0000256" key="5">
    <source>
        <dbReference type="ARBA" id="ARBA00022801"/>
    </source>
</evidence>
<accession>A0AA40ASM9</accession>
<comment type="caution">
    <text evidence="14">The sequence shown here is derived from an EMBL/GenBank/DDBJ whole genome shotgun (WGS) entry which is preliminary data.</text>
</comment>
<evidence type="ECO:0000256" key="8">
    <source>
        <dbReference type="ARBA" id="ARBA00023125"/>
    </source>
</evidence>
<evidence type="ECO:0000256" key="9">
    <source>
        <dbReference type="ARBA" id="ARBA00023163"/>
    </source>
</evidence>
<dbReference type="CDD" id="cd00067">
    <property type="entry name" value="GAL4"/>
    <property type="match status" value="1"/>
</dbReference>
<dbReference type="InterPro" id="IPR001563">
    <property type="entry name" value="Peptidase_S10"/>
</dbReference>
<evidence type="ECO:0000256" key="7">
    <source>
        <dbReference type="ARBA" id="ARBA00023015"/>
    </source>
</evidence>
<dbReference type="InterPro" id="IPR001138">
    <property type="entry name" value="Zn2Cys6_DnaBD"/>
</dbReference>
<evidence type="ECO:0000256" key="11">
    <source>
        <dbReference type="ARBA" id="ARBA00023242"/>
    </source>
</evidence>
<feature type="compositionally biased region" description="Basic and acidic residues" evidence="12">
    <location>
        <begin position="520"/>
        <end position="543"/>
    </location>
</feature>
<gene>
    <name evidence="14" type="ORF">B0T21DRAFT_403909</name>
</gene>
<evidence type="ECO:0000256" key="12">
    <source>
        <dbReference type="SAM" id="MobiDB-lite"/>
    </source>
</evidence>
<evidence type="ECO:0000256" key="4">
    <source>
        <dbReference type="ARBA" id="ARBA00022723"/>
    </source>
</evidence>
<keyword evidence="7" id="KW-0805">Transcription regulation</keyword>
<protein>
    <submittedName>
        <fullName evidence="14">Alpha/Beta hydrolase protein</fullName>
    </submittedName>
</protein>
<dbReference type="Pfam" id="PF00450">
    <property type="entry name" value="Peptidase_S10"/>
    <property type="match status" value="1"/>
</dbReference>
<keyword evidence="2" id="KW-0121">Carboxypeptidase</keyword>
<dbReference type="PANTHER" id="PTHR36206">
    <property type="entry name" value="ASPERCRYPTIN BIOSYNTHESIS CLUSTER-SPECIFIC TRANSCRIPTION REGULATOR ATNN-RELATED"/>
    <property type="match status" value="1"/>
</dbReference>
<dbReference type="PROSITE" id="PS00463">
    <property type="entry name" value="ZN2_CY6_FUNGAL_1"/>
    <property type="match status" value="1"/>
</dbReference>
<evidence type="ECO:0000256" key="2">
    <source>
        <dbReference type="ARBA" id="ARBA00022645"/>
    </source>
</evidence>
<evidence type="ECO:0000313" key="14">
    <source>
        <dbReference type="EMBL" id="KAK0721211.1"/>
    </source>
</evidence>
<evidence type="ECO:0000313" key="15">
    <source>
        <dbReference type="Proteomes" id="UP001172159"/>
    </source>
</evidence>
<dbReference type="PANTHER" id="PTHR36206:SF12">
    <property type="entry name" value="ASPERCRYPTIN BIOSYNTHESIS CLUSTER-SPECIFIC TRANSCRIPTION REGULATOR ATNN-RELATED"/>
    <property type="match status" value="1"/>
</dbReference>
<keyword evidence="8" id="KW-0238">DNA-binding</keyword>
<keyword evidence="9" id="KW-0804">Transcription</keyword>
<proteinExistence type="inferred from homology"/>
<dbReference type="Proteomes" id="UP001172159">
    <property type="component" value="Unassembled WGS sequence"/>
</dbReference>
<name>A0AA40ASM9_9PEZI</name>
<evidence type="ECO:0000256" key="10">
    <source>
        <dbReference type="ARBA" id="ARBA00023180"/>
    </source>
</evidence>
<dbReference type="EMBL" id="JAUKTV010000012">
    <property type="protein sequence ID" value="KAK0721211.1"/>
    <property type="molecule type" value="Genomic_DNA"/>
</dbReference>
<organism evidence="14 15">
    <name type="scientific">Apiosordaria backusii</name>
    <dbReference type="NCBI Taxonomy" id="314023"/>
    <lineage>
        <taxon>Eukaryota</taxon>
        <taxon>Fungi</taxon>
        <taxon>Dikarya</taxon>
        <taxon>Ascomycota</taxon>
        <taxon>Pezizomycotina</taxon>
        <taxon>Sordariomycetes</taxon>
        <taxon>Sordariomycetidae</taxon>
        <taxon>Sordariales</taxon>
        <taxon>Lasiosphaeriaceae</taxon>
        <taxon>Apiosordaria</taxon>
    </lineage>
</organism>
<dbReference type="Pfam" id="PF00172">
    <property type="entry name" value="Zn_clus"/>
    <property type="match status" value="1"/>
</dbReference>
<keyword evidence="4" id="KW-0479">Metal-binding</keyword>
<keyword evidence="10" id="KW-0325">Glycoprotein</keyword>
<dbReference type="InterPro" id="IPR029058">
    <property type="entry name" value="AB_hydrolase_fold"/>
</dbReference>
<dbReference type="SMART" id="SM00066">
    <property type="entry name" value="GAL4"/>
    <property type="match status" value="1"/>
</dbReference>
<keyword evidence="3" id="KW-0645">Protease</keyword>
<dbReference type="GO" id="GO:0006508">
    <property type="term" value="P:proteolysis"/>
    <property type="evidence" value="ECO:0007669"/>
    <property type="project" value="UniProtKB-KW"/>
</dbReference>
<dbReference type="SUPFAM" id="SSF53474">
    <property type="entry name" value="alpha/beta-Hydrolases"/>
    <property type="match status" value="1"/>
</dbReference>